<gene>
    <name evidence="2" type="ORF">LIER_34371</name>
</gene>
<evidence type="ECO:0000256" key="1">
    <source>
        <dbReference type="SAM" id="MobiDB-lite"/>
    </source>
</evidence>
<feature type="region of interest" description="Disordered" evidence="1">
    <location>
        <begin position="1"/>
        <end position="112"/>
    </location>
</feature>
<reference evidence="2 3" key="1">
    <citation type="submission" date="2024-01" db="EMBL/GenBank/DDBJ databases">
        <title>The complete chloroplast genome sequence of Lithospermum erythrorhizon: insights into the phylogenetic relationship among Boraginaceae species and the maternal lineages of purple gromwells.</title>
        <authorList>
            <person name="Okada T."/>
            <person name="Watanabe K."/>
        </authorList>
    </citation>
    <scope>NUCLEOTIDE SEQUENCE [LARGE SCALE GENOMIC DNA]</scope>
</reference>
<evidence type="ECO:0000313" key="2">
    <source>
        <dbReference type="EMBL" id="GAA0187083.1"/>
    </source>
</evidence>
<dbReference type="AlphaFoldDB" id="A0AAV3RZH0"/>
<feature type="compositionally biased region" description="Polar residues" evidence="1">
    <location>
        <begin position="21"/>
        <end position="36"/>
    </location>
</feature>
<evidence type="ECO:0000313" key="3">
    <source>
        <dbReference type="Proteomes" id="UP001454036"/>
    </source>
</evidence>
<keyword evidence="3" id="KW-1185">Reference proteome</keyword>
<organism evidence="2 3">
    <name type="scientific">Lithospermum erythrorhizon</name>
    <name type="common">Purple gromwell</name>
    <name type="synonym">Lithospermum officinale var. erythrorhizon</name>
    <dbReference type="NCBI Taxonomy" id="34254"/>
    <lineage>
        <taxon>Eukaryota</taxon>
        <taxon>Viridiplantae</taxon>
        <taxon>Streptophyta</taxon>
        <taxon>Embryophyta</taxon>
        <taxon>Tracheophyta</taxon>
        <taxon>Spermatophyta</taxon>
        <taxon>Magnoliopsida</taxon>
        <taxon>eudicotyledons</taxon>
        <taxon>Gunneridae</taxon>
        <taxon>Pentapetalae</taxon>
        <taxon>asterids</taxon>
        <taxon>lamiids</taxon>
        <taxon>Boraginales</taxon>
        <taxon>Boraginaceae</taxon>
        <taxon>Boraginoideae</taxon>
        <taxon>Lithospermeae</taxon>
        <taxon>Lithospermum</taxon>
    </lineage>
</organism>
<name>A0AAV3RZH0_LITER</name>
<dbReference type="Proteomes" id="UP001454036">
    <property type="component" value="Unassembled WGS sequence"/>
</dbReference>
<proteinExistence type="predicted"/>
<feature type="compositionally biased region" description="Polar residues" evidence="1">
    <location>
        <begin position="44"/>
        <end position="74"/>
    </location>
</feature>
<comment type="caution">
    <text evidence="2">The sequence shown here is derived from an EMBL/GenBank/DDBJ whole genome shotgun (WGS) entry which is preliminary data.</text>
</comment>
<dbReference type="EMBL" id="BAABME010014338">
    <property type="protein sequence ID" value="GAA0187083.1"/>
    <property type="molecule type" value="Genomic_DNA"/>
</dbReference>
<accession>A0AAV3RZH0</accession>
<sequence>MNPSSLIREGPDPTTKPNPQRPTIHNRTQPCVQVTSHPRAMKRNAQNRSRSVNRSSHTTRQITNRSYSNKSNPGKPSGFTRETARQTASIQPTVQVHDVPNSQPFTFPPAKLSLTGRKNAQMAVFIKKTQSNHQETAKSQGS</sequence>
<feature type="compositionally biased region" description="Polar residues" evidence="1">
    <location>
        <begin position="85"/>
        <end position="105"/>
    </location>
</feature>
<protein>
    <submittedName>
        <fullName evidence="2">Uncharacterized protein</fullName>
    </submittedName>
</protein>